<dbReference type="SUPFAM" id="SSF50978">
    <property type="entry name" value="WD40 repeat-like"/>
    <property type="match status" value="1"/>
</dbReference>
<keyword evidence="12 18" id="KW-0227">DNA damage</keyword>
<evidence type="ECO:0000256" key="11">
    <source>
        <dbReference type="ARBA" id="ARBA00022737"/>
    </source>
</evidence>
<dbReference type="PROSITE" id="PS50082">
    <property type="entry name" value="WD_REPEATS_2"/>
    <property type="match status" value="4"/>
</dbReference>
<name>A0A914BXV8_9BILA</name>
<dbReference type="GO" id="GO:0070534">
    <property type="term" value="P:protein K63-linked ubiquitination"/>
    <property type="evidence" value="ECO:0007669"/>
    <property type="project" value="UniProtKB-UniRule"/>
</dbReference>
<keyword evidence="9 18" id="KW-0808">Transferase</keyword>
<feature type="domain" description="U-box" evidence="19">
    <location>
        <begin position="1"/>
        <end position="76"/>
    </location>
</feature>
<keyword evidence="11" id="KW-0677">Repeat</keyword>
<evidence type="ECO:0000256" key="5">
    <source>
        <dbReference type="ARBA" id="ARBA00012483"/>
    </source>
</evidence>
<comment type="catalytic activity">
    <reaction evidence="1 18">
        <text>S-ubiquitinyl-[E2 ubiquitin-conjugating enzyme]-L-cysteine + [acceptor protein]-L-lysine = [E2 ubiquitin-conjugating enzyme]-L-cysteine + N(6)-ubiquitinyl-[acceptor protein]-L-lysine.</text>
        <dbReference type="EC" id="2.3.2.27"/>
    </reaction>
</comment>
<dbReference type="WBParaSite" id="ACRNAN_Path_1255.g4891.t1">
    <property type="protein sequence ID" value="ACRNAN_Path_1255.g4891.t1"/>
    <property type="gene ID" value="ACRNAN_Path_1255.g4891"/>
</dbReference>
<dbReference type="InterPro" id="IPR001680">
    <property type="entry name" value="WD40_rpt"/>
</dbReference>
<feature type="repeat" description="WD" evidence="17">
    <location>
        <begin position="252"/>
        <end position="293"/>
    </location>
</feature>
<dbReference type="GO" id="GO:0000974">
    <property type="term" value="C:Prp19 complex"/>
    <property type="evidence" value="ECO:0007669"/>
    <property type="project" value="UniProtKB-UniRule"/>
</dbReference>
<dbReference type="InterPro" id="IPR020472">
    <property type="entry name" value="WD40_PAC1"/>
</dbReference>
<keyword evidence="7 17" id="KW-0853">WD repeat</keyword>
<evidence type="ECO:0000256" key="3">
    <source>
        <dbReference type="ARBA" id="ARBA00004906"/>
    </source>
</evidence>
<dbReference type="SMART" id="SM00504">
    <property type="entry name" value="Ubox"/>
    <property type="match status" value="1"/>
</dbReference>
<comment type="subunit">
    <text evidence="18">Homotetramer.</text>
</comment>
<evidence type="ECO:0000256" key="2">
    <source>
        <dbReference type="ARBA" id="ARBA00004642"/>
    </source>
</evidence>
<dbReference type="SMART" id="SM00320">
    <property type="entry name" value="WD40"/>
    <property type="match status" value="7"/>
</dbReference>
<dbReference type="InterPro" id="IPR015943">
    <property type="entry name" value="WD40/YVTN_repeat-like_dom_sf"/>
</dbReference>
<evidence type="ECO:0000256" key="15">
    <source>
        <dbReference type="ARBA" id="ARBA00023204"/>
    </source>
</evidence>
<comment type="similarity">
    <text evidence="4 18">Belongs to the WD repeat PRP19 family.</text>
</comment>
<dbReference type="AlphaFoldDB" id="A0A914BXV8"/>
<comment type="function">
    <text evidence="18">Ubiquitin-protein ligase which is mainly involved pre-mRNA splicing and DNA repair. Required for pre-mRNA splicing as component of the spliceosome.</text>
</comment>
<dbReference type="InterPro" id="IPR038959">
    <property type="entry name" value="Prp19"/>
</dbReference>
<evidence type="ECO:0000256" key="6">
    <source>
        <dbReference type="ARBA" id="ARBA00015618"/>
    </source>
</evidence>
<evidence type="ECO:0000256" key="4">
    <source>
        <dbReference type="ARBA" id="ARBA00006388"/>
    </source>
</evidence>
<accession>A0A914BXV8</accession>
<dbReference type="GO" id="GO:0006281">
    <property type="term" value="P:DNA repair"/>
    <property type="evidence" value="ECO:0007669"/>
    <property type="project" value="UniProtKB-KW"/>
</dbReference>
<dbReference type="GO" id="GO:0071006">
    <property type="term" value="C:U2-type catalytic step 1 spliceosome"/>
    <property type="evidence" value="ECO:0007669"/>
    <property type="project" value="TreeGrafter"/>
</dbReference>
<evidence type="ECO:0000256" key="16">
    <source>
        <dbReference type="ARBA" id="ARBA00023242"/>
    </source>
</evidence>
<keyword evidence="15 18" id="KW-0234">DNA repair</keyword>
<protein>
    <recommendedName>
        <fullName evidence="6 18">Pre-mRNA-processing factor 19</fullName>
        <ecNumber evidence="5 18">2.3.2.27</ecNumber>
    </recommendedName>
</protein>
<dbReference type="PRINTS" id="PR00320">
    <property type="entry name" value="GPROTEINBRPT"/>
</dbReference>
<evidence type="ECO:0000256" key="10">
    <source>
        <dbReference type="ARBA" id="ARBA00022728"/>
    </source>
</evidence>
<dbReference type="FunFam" id="3.30.40.10:FF:000027">
    <property type="entry name" value="Pre-mRNA-processing factor 19, putative"/>
    <property type="match status" value="1"/>
</dbReference>
<evidence type="ECO:0000259" key="19">
    <source>
        <dbReference type="PROSITE" id="PS51698"/>
    </source>
</evidence>
<dbReference type="InterPro" id="IPR036322">
    <property type="entry name" value="WD40_repeat_dom_sf"/>
</dbReference>
<dbReference type="GO" id="GO:0061630">
    <property type="term" value="F:ubiquitin protein ligase activity"/>
    <property type="evidence" value="ECO:0007669"/>
    <property type="project" value="UniProtKB-UniRule"/>
</dbReference>
<evidence type="ECO:0000256" key="8">
    <source>
        <dbReference type="ARBA" id="ARBA00022664"/>
    </source>
</evidence>
<dbReference type="Pfam" id="PF24814">
    <property type="entry name" value="WD40_Prp19"/>
    <property type="match status" value="1"/>
</dbReference>
<evidence type="ECO:0000313" key="20">
    <source>
        <dbReference type="Proteomes" id="UP000887540"/>
    </source>
</evidence>
<dbReference type="InterPro" id="IPR003613">
    <property type="entry name" value="Ubox_domain"/>
</dbReference>
<dbReference type="InterPro" id="IPR013083">
    <property type="entry name" value="Znf_RING/FYVE/PHD"/>
</dbReference>
<keyword evidence="14 18" id="KW-0508">mRNA splicing</keyword>
<dbReference type="PANTHER" id="PTHR43995:SF1">
    <property type="entry name" value="PRE-MRNA-PROCESSING FACTOR 19"/>
    <property type="match status" value="1"/>
</dbReference>
<comment type="subcellular location">
    <subcellularLocation>
        <location evidence="2">Nucleus</location>
        <location evidence="2">Nucleoplasm</location>
    </subcellularLocation>
</comment>
<dbReference type="InterPro" id="IPR055340">
    <property type="entry name" value="RING-Ubox_PRP19"/>
</dbReference>
<dbReference type="Gene3D" id="3.30.40.10">
    <property type="entry name" value="Zinc/RING finger domain, C3HC4 (zinc finger)"/>
    <property type="match status" value="1"/>
</dbReference>
<evidence type="ECO:0000313" key="21">
    <source>
        <dbReference type="WBParaSite" id="ACRNAN_Path_1255.g4891.t1"/>
    </source>
</evidence>
<evidence type="ECO:0000256" key="17">
    <source>
        <dbReference type="PROSITE-ProRule" id="PRU00221"/>
    </source>
</evidence>
<dbReference type="CDD" id="cd16656">
    <property type="entry name" value="RING-Ubox_PRP19"/>
    <property type="match status" value="1"/>
</dbReference>
<evidence type="ECO:0000256" key="14">
    <source>
        <dbReference type="ARBA" id="ARBA00023187"/>
    </source>
</evidence>
<reference evidence="21" key="1">
    <citation type="submission" date="2022-11" db="UniProtKB">
        <authorList>
            <consortium name="WormBaseParasite"/>
        </authorList>
    </citation>
    <scope>IDENTIFICATION</scope>
</reference>
<dbReference type="InterPro" id="IPR013915">
    <property type="entry name" value="Prp19_cc"/>
</dbReference>
<keyword evidence="20" id="KW-1185">Reference proteome</keyword>
<dbReference type="InterPro" id="IPR019775">
    <property type="entry name" value="WD40_repeat_CS"/>
</dbReference>
<feature type="repeat" description="WD" evidence="17">
    <location>
        <begin position="351"/>
        <end position="380"/>
    </location>
</feature>
<dbReference type="PROSITE" id="PS51698">
    <property type="entry name" value="U_BOX"/>
    <property type="match status" value="1"/>
</dbReference>
<proteinExistence type="inferred from homology"/>
<keyword evidence="16 18" id="KW-0539">Nucleus</keyword>
<evidence type="ECO:0000256" key="9">
    <source>
        <dbReference type="ARBA" id="ARBA00022679"/>
    </source>
</evidence>
<evidence type="ECO:0000256" key="13">
    <source>
        <dbReference type="ARBA" id="ARBA00022786"/>
    </source>
</evidence>
<evidence type="ECO:0000256" key="18">
    <source>
        <dbReference type="RuleBase" id="RU367101"/>
    </source>
</evidence>
<dbReference type="Pfam" id="PF08606">
    <property type="entry name" value="Prp19"/>
    <property type="match status" value="1"/>
</dbReference>
<keyword evidence="10 18" id="KW-0747">Spliceosome</keyword>
<evidence type="ECO:0000256" key="7">
    <source>
        <dbReference type="ARBA" id="ARBA00022574"/>
    </source>
</evidence>
<sequence length="500" mass="54990">MSNFICALSGEIAEFPVVSPVSGEVFEKRLITKYLNENGTDPINGQQLTEAQLVEIKVNSETRVMQRPPTATSIPALLKLLQDEWDACMLNSFTLRQQLQTARQELSHSLYQHDAACRVISRLTHELTAAREALSTLKPHGADERSANDVEMEQPVDEGLTGITPAIQRKLEEKAATLTAARKQRGKAMPENLATPDEVKTYKQVSVNNSIHSTGTPGITALDLQNNLVLTGGMDKTVILYNSESETIETVFKGHQKKITSVILHPNQETVVSGSMDSQVRIWSKNEANARHIIKIHDAGITDVSLHATGDYILSTSLDTYWALSDLNVGKALVKVRSGDDTSVQITCGQFHPDGMIFGTGTSDAVVKIWDLKEQTNVANFPGHRTAVRSIAFSENGYYLATGAEDGEVKLWDLRKLKNFKTIIANDKQEPVNHICFDQSGNYMGIAGTDVQVIVVKSWATVAKFEDHTQAVTGFKFGPDVKFCVSASLDKSLRIYTANE</sequence>
<dbReference type="Gene3D" id="2.130.10.10">
    <property type="entry name" value="YVTN repeat-like/Quinoprotein amine dehydrogenase"/>
    <property type="match status" value="1"/>
</dbReference>
<dbReference type="SUPFAM" id="SSF57850">
    <property type="entry name" value="RING/U-box"/>
    <property type="match status" value="1"/>
</dbReference>
<dbReference type="GO" id="GO:0005737">
    <property type="term" value="C:cytoplasm"/>
    <property type="evidence" value="ECO:0007669"/>
    <property type="project" value="TreeGrafter"/>
</dbReference>
<dbReference type="Proteomes" id="UP000887540">
    <property type="component" value="Unplaced"/>
</dbReference>
<dbReference type="PROSITE" id="PS50294">
    <property type="entry name" value="WD_REPEATS_REGION"/>
    <property type="match status" value="3"/>
</dbReference>
<dbReference type="GO" id="GO:0000398">
    <property type="term" value="P:mRNA splicing, via spliceosome"/>
    <property type="evidence" value="ECO:0007669"/>
    <property type="project" value="InterPro"/>
</dbReference>
<dbReference type="EC" id="2.3.2.27" evidence="5 18"/>
<feature type="repeat" description="WD" evidence="17">
    <location>
        <begin position="381"/>
        <end position="422"/>
    </location>
</feature>
<comment type="pathway">
    <text evidence="3 18">Protein modification; protein ubiquitination.</text>
</comment>
<dbReference type="Pfam" id="PF04564">
    <property type="entry name" value="U-box"/>
    <property type="match status" value="1"/>
</dbReference>
<keyword evidence="8 18" id="KW-0507">mRNA processing</keyword>
<dbReference type="PANTHER" id="PTHR43995">
    <property type="entry name" value="PRE-MRNA-PROCESSING FACTOR 19"/>
    <property type="match status" value="1"/>
</dbReference>
<evidence type="ECO:0000256" key="12">
    <source>
        <dbReference type="ARBA" id="ARBA00022763"/>
    </source>
</evidence>
<dbReference type="PROSITE" id="PS00678">
    <property type="entry name" value="WD_REPEATS_1"/>
    <property type="match status" value="1"/>
</dbReference>
<dbReference type="GO" id="GO:0005654">
    <property type="term" value="C:nucleoplasm"/>
    <property type="evidence" value="ECO:0007669"/>
    <property type="project" value="UniProtKB-SubCell"/>
</dbReference>
<evidence type="ECO:0000256" key="1">
    <source>
        <dbReference type="ARBA" id="ARBA00000900"/>
    </source>
</evidence>
<dbReference type="CDD" id="cd00200">
    <property type="entry name" value="WD40"/>
    <property type="match status" value="1"/>
</dbReference>
<feature type="repeat" description="WD" evidence="17">
    <location>
        <begin position="465"/>
        <end position="500"/>
    </location>
</feature>
<organism evidence="20 21">
    <name type="scientific">Acrobeloides nanus</name>
    <dbReference type="NCBI Taxonomy" id="290746"/>
    <lineage>
        <taxon>Eukaryota</taxon>
        <taxon>Metazoa</taxon>
        <taxon>Ecdysozoa</taxon>
        <taxon>Nematoda</taxon>
        <taxon>Chromadorea</taxon>
        <taxon>Rhabditida</taxon>
        <taxon>Tylenchina</taxon>
        <taxon>Cephalobomorpha</taxon>
        <taxon>Cephaloboidea</taxon>
        <taxon>Cephalobidae</taxon>
        <taxon>Acrobeloides</taxon>
    </lineage>
</organism>
<keyword evidence="13 18" id="KW-0833">Ubl conjugation pathway</keyword>